<dbReference type="PANTHER" id="PTHR31252">
    <property type="entry name" value="DUF4419 DOMAIN-CONTAINING PROTEIN"/>
    <property type="match status" value="1"/>
</dbReference>
<accession>A0A9P5NGQ6</accession>
<dbReference type="PANTHER" id="PTHR31252:SF11">
    <property type="entry name" value="DUF4419 DOMAIN-CONTAINING PROTEIN"/>
    <property type="match status" value="1"/>
</dbReference>
<organism evidence="1 2">
    <name type="scientific">Gymnopilus junonius</name>
    <name type="common">Spectacular rustgill mushroom</name>
    <name type="synonym">Gymnopilus spectabilis subsp. junonius</name>
    <dbReference type="NCBI Taxonomy" id="109634"/>
    <lineage>
        <taxon>Eukaryota</taxon>
        <taxon>Fungi</taxon>
        <taxon>Dikarya</taxon>
        <taxon>Basidiomycota</taxon>
        <taxon>Agaricomycotina</taxon>
        <taxon>Agaricomycetes</taxon>
        <taxon>Agaricomycetidae</taxon>
        <taxon>Agaricales</taxon>
        <taxon>Agaricineae</taxon>
        <taxon>Hymenogastraceae</taxon>
        <taxon>Gymnopilus</taxon>
    </lineage>
</organism>
<dbReference type="OrthoDB" id="9978173at2759"/>
<keyword evidence="2" id="KW-1185">Reference proteome</keyword>
<dbReference type="EMBL" id="JADNYJ010000091">
    <property type="protein sequence ID" value="KAF8887258.1"/>
    <property type="molecule type" value="Genomic_DNA"/>
</dbReference>
<reference evidence="1" key="1">
    <citation type="submission" date="2020-11" db="EMBL/GenBank/DDBJ databases">
        <authorList>
            <consortium name="DOE Joint Genome Institute"/>
            <person name="Ahrendt S."/>
            <person name="Riley R."/>
            <person name="Andreopoulos W."/>
            <person name="LaButti K."/>
            <person name="Pangilinan J."/>
            <person name="Ruiz-duenas F.J."/>
            <person name="Barrasa J.M."/>
            <person name="Sanchez-Garcia M."/>
            <person name="Camarero S."/>
            <person name="Miyauchi S."/>
            <person name="Serrano A."/>
            <person name="Linde D."/>
            <person name="Babiker R."/>
            <person name="Drula E."/>
            <person name="Ayuso-Fernandez I."/>
            <person name="Pacheco R."/>
            <person name="Padilla G."/>
            <person name="Ferreira P."/>
            <person name="Barriuso J."/>
            <person name="Kellner H."/>
            <person name="Castanera R."/>
            <person name="Alfaro M."/>
            <person name="Ramirez L."/>
            <person name="Pisabarro A.G."/>
            <person name="Kuo A."/>
            <person name="Tritt A."/>
            <person name="Lipzen A."/>
            <person name="He G."/>
            <person name="Yan M."/>
            <person name="Ng V."/>
            <person name="Cullen D."/>
            <person name="Martin F."/>
            <person name="Rosso M.-N."/>
            <person name="Henrissat B."/>
            <person name="Hibbett D."/>
            <person name="Martinez A.T."/>
            <person name="Grigoriev I.V."/>
        </authorList>
    </citation>
    <scope>NUCLEOTIDE SEQUENCE</scope>
    <source>
        <strain evidence="1">AH 44721</strain>
    </source>
</reference>
<proteinExistence type="predicted"/>
<comment type="caution">
    <text evidence="1">The sequence shown here is derived from an EMBL/GenBank/DDBJ whole genome shotgun (WGS) entry which is preliminary data.</text>
</comment>
<protein>
    <submittedName>
        <fullName evidence="1">Uncharacterized protein</fullName>
    </submittedName>
</protein>
<dbReference type="InterPro" id="IPR025533">
    <property type="entry name" value="DUF4419"/>
</dbReference>
<sequence>MDVRSERNGFVQAVTHAYNRHHHLVIRPDDVWIAILSQFNIYINKHSERLRSRFVKHDSKKKLTILSAGTRHTAHFGDLAVQMTELINKNVFCATTTYLKDWILPDFTTTTPNDIVVCSVMMMATMKSYFEYEMTMCGLPSVTLEGEKSDYVNILSRLSKLEMLFPPEDEEPRAWFTLLRPVIRRFAQSFDNNGRTSSNIDFWNKVSHHYSLGSGTQYLSGWITAFCVWDSEGKWQATPRTEAVRMFDGSKKYHPKLVLDGVQYPSIDSADVPMGFCEVEVRVLDGEGEAECMLVAGHMANVVLGEQKDTLKPLPAWIMGDDEKGRSSLTGKDKEERGIVPYSMVMLKLMETAVSVWCSR</sequence>
<dbReference type="AlphaFoldDB" id="A0A9P5NGQ6"/>
<evidence type="ECO:0000313" key="2">
    <source>
        <dbReference type="Proteomes" id="UP000724874"/>
    </source>
</evidence>
<dbReference type="Pfam" id="PF14388">
    <property type="entry name" value="DUF4419"/>
    <property type="match status" value="1"/>
</dbReference>
<name>A0A9P5NGQ6_GYMJU</name>
<dbReference type="Proteomes" id="UP000724874">
    <property type="component" value="Unassembled WGS sequence"/>
</dbReference>
<gene>
    <name evidence="1" type="ORF">CPB84DRAFT_1816645</name>
</gene>
<evidence type="ECO:0000313" key="1">
    <source>
        <dbReference type="EMBL" id="KAF8887258.1"/>
    </source>
</evidence>